<dbReference type="GO" id="GO:0016787">
    <property type="term" value="F:hydrolase activity"/>
    <property type="evidence" value="ECO:0007669"/>
    <property type="project" value="UniProtKB-KW"/>
</dbReference>
<evidence type="ECO:0000259" key="2">
    <source>
        <dbReference type="Pfam" id="PF00144"/>
    </source>
</evidence>
<gene>
    <name evidence="3" type="ORF">C7460_115111</name>
</gene>
<dbReference type="SUPFAM" id="SSF56601">
    <property type="entry name" value="beta-lactamase/transpeptidase-like"/>
    <property type="match status" value="1"/>
</dbReference>
<evidence type="ECO:0000313" key="3">
    <source>
        <dbReference type="EMBL" id="RED96220.1"/>
    </source>
</evidence>
<dbReference type="Gene3D" id="3.40.710.10">
    <property type="entry name" value="DD-peptidase/beta-lactamase superfamily"/>
    <property type="match status" value="1"/>
</dbReference>
<proteinExistence type="predicted"/>
<keyword evidence="1" id="KW-0378">Hydrolase</keyword>
<dbReference type="EMBL" id="QREG01000015">
    <property type="protein sequence ID" value="RED96220.1"/>
    <property type="molecule type" value="Genomic_DNA"/>
</dbReference>
<dbReference type="AlphaFoldDB" id="A0A3D9KZZ4"/>
<dbReference type="InterPro" id="IPR050789">
    <property type="entry name" value="Diverse_Enzym_Activities"/>
</dbReference>
<sequence length="426" mass="48640">MAYRTIIFFLLSIFFQNVSFGQYDSLSLLKKTQNDIDSIVNNAIQQRAFPGCVVYASLAGRPIFHKAYGYHRYDSINEVLAADIYDLASVTKVMAATLALMKLYDDGLLDLEKPIGDYIDGLGWSKLRKVTIREALGHQGGIKSWIKYYDEIQKSDGRYKRKTISIERSSEYPFQIATGKYLHKDFYNKIKKMIRKAEVQKHPEYVYSGLFFYLVPELVEELTGTAFETYLRTHFYDPLGMSTVSFSAGAYYSLDRVVPTEVDSFFRYEPIHGQVHDEGAILMKGISGNAGLFGSATDIARLWHMWLQDGTYNGVQYLHPATVDLFTSYQYGNKNNRRGLGFDKPLLQYDQAKSSVAKSTSPYSYGHSGYTGTLVWADRENQLLFIFLSNRVYPSRDQRALYQLNVRPSIHQLLYDYLSSAAGDSK</sequence>
<dbReference type="InterPro" id="IPR012338">
    <property type="entry name" value="Beta-lactam/transpept-like"/>
</dbReference>
<dbReference type="PANTHER" id="PTHR43283:SF11">
    <property type="entry name" value="BETA-LACTAMASE-RELATED DOMAIN-CONTAINING PROTEIN"/>
    <property type="match status" value="1"/>
</dbReference>
<dbReference type="Pfam" id="PF00144">
    <property type="entry name" value="Beta-lactamase"/>
    <property type="match status" value="1"/>
</dbReference>
<dbReference type="PANTHER" id="PTHR43283">
    <property type="entry name" value="BETA-LACTAMASE-RELATED"/>
    <property type="match status" value="1"/>
</dbReference>
<dbReference type="Proteomes" id="UP000256779">
    <property type="component" value="Unassembled WGS sequence"/>
</dbReference>
<feature type="domain" description="Beta-lactamase-related" evidence="2">
    <location>
        <begin position="37"/>
        <end position="400"/>
    </location>
</feature>
<evidence type="ECO:0000256" key="1">
    <source>
        <dbReference type="ARBA" id="ARBA00022801"/>
    </source>
</evidence>
<dbReference type="RefSeq" id="WP_170148035.1">
    <property type="nucleotide sequence ID" value="NZ_QREG01000015.1"/>
</dbReference>
<organism evidence="3 4">
    <name type="scientific">Marinoscillum furvescens DSM 4134</name>
    <dbReference type="NCBI Taxonomy" id="1122208"/>
    <lineage>
        <taxon>Bacteria</taxon>
        <taxon>Pseudomonadati</taxon>
        <taxon>Bacteroidota</taxon>
        <taxon>Cytophagia</taxon>
        <taxon>Cytophagales</taxon>
        <taxon>Reichenbachiellaceae</taxon>
        <taxon>Marinoscillum</taxon>
    </lineage>
</organism>
<evidence type="ECO:0000313" key="4">
    <source>
        <dbReference type="Proteomes" id="UP000256779"/>
    </source>
</evidence>
<name>A0A3D9KZZ4_MARFU</name>
<comment type="caution">
    <text evidence="3">The sequence shown here is derived from an EMBL/GenBank/DDBJ whole genome shotgun (WGS) entry which is preliminary data.</text>
</comment>
<keyword evidence="4" id="KW-1185">Reference proteome</keyword>
<accession>A0A3D9KZZ4</accession>
<reference evidence="3 4" key="1">
    <citation type="submission" date="2018-07" db="EMBL/GenBank/DDBJ databases">
        <title>Genomic Encyclopedia of Type Strains, Phase IV (KMG-IV): sequencing the most valuable type-strain genomes for metagenomic binning, comparative biology and taxonomic classification.</title>
        <authorList>
            <person name="Goeker M."/>
        </authorList>
    </citation>
    <scope>NUCLEOTIDE SEQUENCE [LARGE SCALE GENOMIC DNA]</scope>
    <source>
        <strain evidence="3 4">DSM 4134</strain>
    </source>
</reference>
<dbReference type="InterPro" id="IPR001466">
    <property type="entry name" value="Beta-lactam-related"/>
</dbReference>
<protein>
    <submittedName>
        <fullName evidence="3">CubicO group peptidase (Beta-lactamase class C family)</fullName>
    </submittedName>
</protein>